<keyword evidence="4" id="KW-0808">Transferase</keyword>
<reference evidence="13" key="1">
    <citation type="submission" date="2022-10" db="EMBL/GenBank/DDBJ databases">
        <title>Novel sulphate-reducing endosymbionts in the free-living metamonad Anaeramoeba.</title>
        <authorList>
            <person name="Jerlstrom-Hultqvist J."/>
            <person name="Cepicka I."/>
            <person name="Gallot-Lavallee L."/>
            <person name="Salas-Leiva D."/>
            <person name="Curtis B.A."/>
            <person name="Zahonova K."/>
            <person name="Pipaliya S."/>
            <person name="Dacks J."/>
            <person name="Roger A.J."/>
        </authorList>
    </citation>
    <scope>NUCLEOTIDE SEQUENCE</scope>
    <source>
        <strain evidence="13">BMAN</strain>
    </source>
</reference>
<evidence type="ECO:0000256" key="6">
    <source>
        <dbReference type="ARBA" id="ARBA00022777"/>
    </source>
</evidence>
<feature type="binding site" evidence="10">
    <location>
        <position position="38"/>
    </location>
    <ligand>
        <name>ATP</name>
        <dbReference type="ChEBI" id="CHEBI:30616"/>
    </ligand>
</feature>
<keyword evidence="6 13" id="KW-0418">Kinase</keyword>
<evidence type="ECO:0000256" key="7">
    <source>
        <dbReference type="ARBA" id="ARBA00022840"/>
    </source>
</evidence>
<dbReference type="PANTHER" id="PTHR24056:SF46">
    <property type="entry name" value="CYCLIN-DEPENDENT KINASE 5"/>
    <property type="match status" value="1"/>
</dbReference>
<dbReference type="EMBL" id="JAPDFW010000118">
    <property type="protein sequence ID" value="KAJ5068219.1"/>
    <property type="molecule type" value="Genomic_DNA"/>
</dbReference>
<feature type="domain" description="Protein kinase" evidence="12">
    <location>
        <begin position="9"/>
        <end position="292"/>
    </location>
</feature>
<dbReference type="GO" id="GO:0005634">
    <property type="term" value="C:nucleus"/>
    <property type="evidence" value="ECO:0007669"/>
    <property type="project" value="TreeGrafter"/>
</dbReference>
<name>A0A9Q0R6Z6_ANAIG</name>
<dbReference type="CDD" id="cd07829">
    <property type="entry name" value="STKc_CDK_like"/>
    <property type="match status" value="1"/>
</dbReference>
<dbReference type="PANTHER" id="PTHR24056">
    <property type="entry name" value="CELL DIVISION PROTEIN KINASE"/>
    <property type="match status" value="1"/>
</dbReference>
<dbReference type="FunFam" id="3.30.200.20:FF:000375">
    <property type="entry name" value="Cell division related protein kinase 2"/>
    <property type="match status" value="1"/>
</dbReference>
<dbReference type="PROSITE" id="PS50011">
    <property type="entry name" value="PROTEIN_KINASE_DOM"/>
    <property type="match status" value="1"/>
</dbReference>
<keyword evidence="3 11" id="KW-0723">Serine/threonine-protein kinase</keyword>
<dbReference type="InterPro" id="IPR000719">
    <property type="entry name" value="Prot_kinase_dom"/>
</dbReference>
<dbReference type="InterPro" id="IPR008271">
    <property type="entry name" value="Ser/Thr_kinase_AS"/>
</dbReference>
<keyword evidence="7 10" id="KW-0067">ATP-binding</keyword>
<evidence type="ECO:0000256" key="2">
    <source>
        <dbReference type="ARBA" id="ARBA00012425"/>
    </source>
</evidence>
<dbReference type="Proteomes" id="UP001149090">
    <property type="component" value="Unassembled WGS sequence"/>
</dbReference>
<comment type="caution">
    <text evidence="13">The sequence shown here is derived from an EMBL/GenBank/DDBJ whole genome shotgun (WGS) entry which is preliminary data.</text>
</comment>
<sequence length="297" mass="33991">MIPAKVDDYTDLQKIGEGTYGVVYKATKISTGETVALKDIRLESEDEGVPSTAIREISLLKDLKHPNIVRLHDVINSDRKLTLVFEYLKQDLKKYIDSCKDPIPTRQIKSFLYQMLRGVAYCHEHKVLHRDMKPQNLLINKKGELKLADFGLARTFGIPVSSISKEVVTLWYRPPDVLLGNLKYGTSIDIWSTGCIFAEMYIKKPLFRGKSPKNQLKKIFKKMGTPSKEAWPSVVKLPGWSEYNFQEYPGKTLQELVPTMEDPEGFDLLSRMLQCNPAKRCSAKEAMKHSFFNDIKK</sequence>
<evidence type="ECO:0000313" key="13">
    <source>
        <dbReference type="EMBL" id="KAJ5068219.1"/>
    </source>
</evidence>
<dbReference type="InterPro" id="IPR050108">
    <property type="entry name" value="CDK"/>
</dbReference>
<dbReference type="SMART" id="SM00220">
    <property type="entry name" value="S_TKc"/>
    <property type="match status" value="1"/>
</dbReference>
<comment type="catalytic activity">
    <reaction evidence="8">
        <text>L-threonyl-[protein] + ATP = O-phospho-L-threonyl-[protein] + ADP + H(+)</text>
        <dbReference type="Rhea" id="RHEA:46608"/>
        <dbReference type="Rhea" id="RHEA-COMP:11060"/>
        <dbReference type="Rhea" id="RHEA-COMP:11605"/>
        <dbReference type="ChEBI" id="CHEBI:15378"/>
        <dbReference type="ChEBI" id="CHEBI:30013"/>
        <dbReference type="ChEBI" id="CHEBI:30616"/>
        <dbReference type="ChEBI" id="CHEBI:61977"/>
        <dbReference type="ChEBI" id="CHEBI:456216"/>
        <dbReference type="EC" id="2.7.11.22"/>
    </reaction>
</comment>
<evidence type="ECO:0000256" key="5">
    <source>
        <dbReference type="ARBA" id="ARBA00022741"/>
    </source>
</evidence>
<proteinExistence type="inferred from homology"/>
<dbReference type="Pfam" id="PF00069">
    <property type="entry name" value="Pkinase"/>
    <property type="match status" value="1"/>
</dbReference>
<protein>
    <recommendedName>
        <fullName evidence="2">cyclin-dependent kinase</fullName>
        <ecNumber evidence="2">2.7.11.22</ecNumber>
    </recommendedName>
</protein>
<evidence type="ECO:0000256" key="4">
    <source>
        <dbReference type="ARBA" id="ARBA00022679"/>
    </source>
</evidence>
<evidence type="ECO:0000256" key="1">
    <source>
        <dbReference type="ARBA" id="ARBA00006485"/>
    </source>
</evidence>
<dbReference type="InterPro" id="IPR011009">
    <property type="entry name" value="Kinase-like_dom_sf"/>
</dbReference>
<comment type="similarity">
    <text evidence="1">Belongs to the protein kinase superfamily. CMGC Ser/Thr protein kinase family. CDC2/CDKX subfamily.</text>
</comment>
<dbReference type="Gene3D" id="1.10.510.10">
    <property type="entry name" value="Transferase(Phosphotransferase) domain 1"/>
    <property type="match status" value="1"/>
</dbReference>
<gene>
    <name evidence="13" type="ORF">M0811_12446</name>
</gene>
<dbReference type="EC" id="2.7.11.22" evidence="2"/>
<dbReference type="GO" id="GO:0005524">
    <property type="term" value="F:ATP binding"/>
    <property type="evidence" value="ECO:0007669"/>
    <property type="project" value="UniProtKB-UniRule"/>
</dbReference>
<comment type="catalytic activity">
    <reaction evidence="9">
        <text>L-seryl-[protein] + ATP = O-phospho-L-seryl-[protein] + ADP + H(+)</text>
        <dbReference type="Rhea" id="RHEA:17989"/>
        <dbReference type="Rhea" id="RHEA-COMP:9863"/>
        <dbReference type="Rhea" id="RHEA-COMP:11604"/>
        <dbReference type="ChEBI" id="CHEBI:15378"/>
        <dbReference type="ChEBI" id="CHEBI:29999"/>
        <dbReference type="ChEBI" id="CHEBI:30616"/>
        <dbReference type="ChEBI" id="CHEBI:83421"/>
        <dbReference type="ChEBI" id="CHEBI:456216"/>
        <dbReference type="EC" id="2.7.11.22"/>
    </reaction>
</comment>
<dbReference type="GO" id="GO:0005737">
    <property type="term" value="C:cytoplasm"/>
    <property type="evidence" value="ECO:0007669"/>
    <property type="project" value="TreeGrafter"/>
</dbReference>
<keyword evidence="5 10" id="KW-0547">Nucleotide-binding</keyword>
<dbReference type="PROSITE" id="PS00108">
    <property type="entry name" value="PROTEIN_KINASE_ST"/>
    <property type="match status" value="1"/>
</dbReference>
<evidence type="ECO:0000313" key="14">
    <source>
        <dbReference type="Proteomes" id="UP001149090"/>
    </source>
</evidence>
<dbReference type="OMA" id="YLYQITR"/>
<evidence type="ECO:0000256" key="10">
    <source>
        <dbReference type="PROSITE-ProRule" id="PRU10141"/>
    </source>
</evidence>
<dbReference type="GO" id="GO:0004693">
    <property type="term" value="F:cyclin-dependent protein serine/threonine kinase activity"/>
    <property type="evidence" value="ECO:0007669"/>
    <property type="project" value="UniProtKB-EC"/>
</dbReference>
<dbReference type="Gene3D" id="3.30.200.20">
    <property type="entry name" value="Phosphorylase Kinase, domain 1"/>
    <property type="match status" value="1"/>
</dbReference>
<dbReference type="FunFam" id="1.10.510.10:FF:000611">
    <property type="entry name" value="CMGC family protein kinase"/>
    <property type="match status" value="1"/>
</dbReference>
<evidence type="ECO:0000256" key="8">
    <source>
        <dbReference type="ARBA" id="ARBA00047811"/>
    </source>
</evidence>
<evidence type="ECO:0000256" key="11">
    <source>
        <dbReference type="RuleBase" id="RU000304"/>
    </source>
</evidence>
<evidence type="ECO:0000256" key="3">
    <source>
        <dbReference type="ARBA" id="ARBA00022527"/>
    </source>
</evidence>
<dbReference type="SUPFAM" id="SSF56112">
    <property type="entry name" value="Protein kinase-like (PK-like)"/>
    <property type="match status" value="1"/>
</dbReference>
<evidence type="ECO:0000259" key="12">
    <source>
        <dbReference type="PROSITE" id="PS50011"/>
    </source>
</evidence>
<dbReference type="PROSITE" id="PS00107">
    <property type="entry name" value="PROTEIN_KINASE_ATP"/>
    <property type="match status" value="1"/>
</dbReference>
<dbReference type="AlphaFoldDB" id="A0A9Q0R6Z6"/>
<evidence type="ECO:0000256" key="9">
    <source>
        <dbReference type="ARBA" id="ARBA00048367"/>
    </source>
</evidence>
<keyword evidence="14" id="KW-1185">Reference proteome</keyword>
<accession>A0A9Q0R6Z6</accession>
<organism evidence="13 14">
    <name type="scientific">Anaeramoeba ignava</name>
    <name type="common">Anaerobic marine amoeba</name>
    <dbReference type="NCBI Taxonomy" id="1746090"/>
    <lineage>
        <taxon>Eukaryota</taxon>
        <taxon>Metamonada</taxon>
        <taxon>Anaeramoebidae</taxon>
        <taxon>Anaeramoeba</taxon>
    </lineage>
</organism>
<dbReference type="OrthoDB" id="1732493at2759"/>
<dbReference type="InterPro" id="IPR017441">
    <property type="entry name" value="Protein_kinase_ATP_BS"/>
</dbReference>